<accession>A0ABR2MLA7</accession>
<name>A0ABR2MLA7_9ASPA</name>
<organism evidence="1 2">
    <name type="scientific">Platanthera guangdongensis</name>
    <dbReference type="NCBI Taxonomy" id="2320717"/>
    <lineage>
        <taxon>Eukaryota</taxon>
        <taxon>Viridiplantae</taxon>
        <taxon>Streptophyta</taxon>
        <taxon>Embryophyta</taxon>
        <taxon>Tracheophyta</taxon>
        <taxon>Spermatophyta</taxon>
        <taxon>Magnoliopsida</taxon>
        <taxon>Liliopsida</taxon>
        <taxon>Asparagales</taxon>
        <taxon>Orchidaceae</taxon>
        <taxon>Orchidoideae</taxon>
        <taxon>Orchideae</taxon>
        <taxon>Orchidinae</taxon>
        <taxon>Platanthera</taxon>
    </lineage>
</organism>
<sequence>MPAFRAEIACDLVVSLHEVAKDVLPEDLHNWLIATVHAAQTQDNDTDCVRGLVPAVLQTSSDDLQRSSESLVA</sequence>
<evidence type="ECO:0000313" key="2">
    <source>
        <dbReference type="Proteomes" id="UP001412067"/>
    </source>
</evidence>
<gene>
    <name evidence="1" type="ORF">KSP40_PGU003234</name>
</gene>
<dbReference type="EMBL" id="JBBWWR010000007">
    <property type="protein sequence ID" value="KAK8964491.1"/>
    <property type="molecule type" value="Genomic_DNA"/>
</dbReference>
<proteinExistence type="predicted"/>
<reference evidence="1 2" key="1">
    <citation type="journal article" date="2022" name="Nat. Plants">
        <title>Genomes of leafy and leafless Platanthera orchids illuminate the evolution of mycoheterotrophy.</title>
        <authorList>
            <person name="Li M.H."/>
            <person name="Liu K.W."/>
            <person name="Li Z."/>
            <person name="Lu H.C."/>
            <person name="Ye Q.L."/>
            <person name="Zhang D."/>
            <person name="Wang J.Y."/>
            <person name="Li Y.F."/>
            <person name="Zhong Z.M."/>
            <person name="Liu X."/>
            <person name="Yu X."/>
            <person name="Liu D.K."/>
            <person name="Tu X.D."/>
            <person name="Liu B."/>
            <person name="Hao Y."/>
            <person name="Liao X.Y."/>
            <person name="Jiang Y.T."/>
            <person name="Sun W.H."/>
            <person name="Chen J."/>
            <person name="Chen Y.Q."/>
            <person name="Ai Y."/>
            <person name="Zhai J.W."/>
            <person name="Wu S.S."/>
            <person name="Zhou Z."/>
            <person name="Hsiao Y.Y."/>
            <person name="Wu W.L."/>
            <person name="Chen Y.Y."/>
            <person name="Lin Y.F."/>
            <person name="Hsu J.L."/>
            <person name="Li C.Y."/>
            <person name="Wang Z.W."/>
            <person name="Zhao X."/>
            <person name="Zhong W.Y."/>
            <person name="Ma X.K."/>
            <person name="Ma L."/>
            <person name="Huang J."/>
            <person name="Chen G.Z."/>
            <person name="Huang M.Z."/>
            <person name="Huang L."/>
            <person name="Peng D.H."/>
            <person name="Luo Y.B."/>
            <person name="Zou S.Q."/>
            <person name="Chen S.P."/>
            <person name="Lan S."/>
            <person name="Tsai W.C."/>
            <person name="Van de Peer Y."/>
            <person name="Liu Z.J."/>
        </authorList>
    </citation>
    <scope>NUCLEOTIDE SEQUENCE [LARGE SCALE GENOMIC DNA]</scope>
    <source>
        <strain evidence="1">Lor288</strain>
    </source>
</reference>
<protein>
    <submittedName>
        <fullName evidence="1">Uncharacterized protein</fullName>
    </submittedName>
</protein>
<comment type="caution">
    <text evidence="1">The sequence shown here is derived from an EMBL/GenBank/DDBJ whole genome shotgun (WGS) entry which is preliminary data.</text>
</comment>
<evidence type="ECO:0000313" key="1">
    <source>
        <dbReference type="EMBL" id="KAK8964491.1"/>
    </source>
</evidence>
<dbReference type="Proteomes" id="UP001412067">
    <property type="component" value="Unassembled WGS sequence"/>
</dbReference>
<keyword evidence="2" id="KW-1185">Reference proteome</keyword>